<evidence type="ECO:0000256" key="1">
    <source>
        <dbReference type="ARBA" id="ARBA00043985"/>
    </source>
</evidence>
<dbReference type="NCBIfam" id="TIGR02977">
    <property type="entry name" value="phageshock_pspA"/>
    <property type="match status" value="1"/>
</dbReference>
<name>A0AAP6JDU5_9GAMM</name>
<evidence type="ECO:0000313" key="3">
    <source>
        <dbReference type="EMBL" id="MEA5445100.1"/>
    </source>
</evidence>
<proteinExistence type="inferred from homology"/>
<comment type="caution">
    <text evidence="3">The sequence shown here is derived from an EMBL/GenBank/DDBJ whole genome shotgun (WGS) entry which is preliminary data.</text>
</comment>
<evidence type="ECO:0000256" key="2">
    <source>
        <dbReference type="SAM" id="Coils"/>
    </source>
</evidence>
<gene>
    <name evidence="3" type="primary">pspA</name>
    <name evidence="3" type="ORF">VCB98_04605</name>
</gene>
<comment type="similarity">
    <text evidence="1">Belongs to the PspA/Vipp/IM30 family.</text>
</comment>
<reference evidence="3 4" key="1">
    <citation type="submission" date="2023-12" db="EMBL/GenBank/DDBJ databases">
        <title>Whole-genome sequencing of halo(alkali)philic microorganisms from hypersaline lakes.</title>
        <authorList>
            <person name="Sorokin D.Y."/>
            <person name="Merkel A.Y."/>
            <person name="Messina E."/>
            <person name="Yakimov M."/>
        </authorList>
    </citation>
    <scope>NUCLEOTIDE SEQUENCE [LARGE SCALE GENOMIC DNA]</scope>
    <source>
        <strain evidence="3 4">AB-CW1</strain>
    </source>
</reference>
<keyword evidence="4" id="KW-1185">Reference proteome</keyword>
<dbReference type="InterPro" id="IPR014319">
    <property type="entry name" value="Phageshock_PspA"/>
</dbReference>
<keyword evidence="2" id="KW-0175">Coiled coil</keyword>
<dbReference type="Proteomes" id="UP001302316">
    <property type="component" value="Unassembled WGS sequence"/>
</dbReference>
<accession>A0AAP6JDU5</accession>
<dbReference type="PANTHER" id="PTHR31088">
    <property type="entry name" value="MEMBRANE-ASSOCIATED PROTEIN VIPP1, CHLOROPLASTIC"/>
    <property type="match status" value="1"/>
</dbReference>
<dbReference type="RefSeq" id="WP_346050731.1">
    <property type="nucleotide sequence ID" value="NZ_JAYGII010000006.1"/>
</dbReference>
<feature type="coiled-coil region" evidence="2">
    <location>
        <begin position="54"/>
        <end position="224"/>
    </location>
</feature>
<dbReference type="AlphaFoldDB" id="A0AAP6JDU5"/>
<dbReference type="EMBL" id="JAYGII010000006">
    <property type="protein sequence ID" value="MEA5445100.1"/>
    <property type="molecule type" value="Genomic_DNA"/>
</dbReference>
<dbReference type="Pfam" id="PF04012">
    <property type="entry name" value="PspA_IM30"/>
    <property type="match status" value="1"/>
</dbReference>
<protein>
    <submittedName>
        <fullName evidence="3">Phage shock protein PspA</fullName>
    </submittedName>
</protein>
<organism evidence="3 4">
    <name type="scientific">Natronospira elongata</name>
    <dbReference type="NCBI Taxonomy" id="3110268"/>
    <lineage>
        <taxon>Bacteria</taxon>
        <taxon>Pseudomonadati</taxon>
        <taxon>Pseudomonadota</taxon>
        <taxon>Gammaproteobacteria</taxon>
        <taxon>Natronospirales</taxon>
        <taxon>Natronospiraceae</taxon>
        <taxon>Natronospira</taxon>
    </lineage>
</organism>
<evidence type="ECO:0000313" key="4">
    <source>
        <dbReference type="Proteomes" id="UP001302316"/>
    </source>
</evidence>
<dbReference type="PANTHER" id="PTHR31088:SF6">
    <property type="entry name" value="PHAGE SHOCK PROTEIN A"/>
    <property type="match status" value="1"/>
</dbReference>
<dbReference type="GO" id="GO:0009271">
    <property type="term" value="P:phage shock"/>
    <property type="evidence" value="ECO:0007669"/>
    <property type="project" value="TreeGrafter"/>
</dbReference>
<dbReference type="InterPro" id="IPR007157">
    <property type="entry name" value="PspA_VIPP1"/>
</dbReference>
<dbReference type="GO" id="GO:0005829">
    <property type="term" value="C:cytosol"/>
    <property type="evidence" value="ECO:0007669"/>
    <property type="project" value="TreeGrafter"/>
</dbReference>
<sequence length="224" mass="25658">MGIFTRFSDIVNSNLHALLDKAEDPEKMVRLIIQEMEDTLVEVRSTAARTIADRKSVQRRIAQWQAEVDEWAEKAELAINKDREDLARAALVEKQQAAEQVAHLEAEDKVLGESLDKLNEDISRLQNKLNDARSRQKSLIQRRQTASSQLKVRQRVHDSRLDEALSRFEGYEQRLDHLEGEAEAMDLGRGGDGVRQAFRDLEAAEDVESELAELKARLREQSER</sequence>